<comment type="caution">
    <text evidence="2">The sequence shown here is derived from an EMBL/GenBank/DDBJ whole genome shotgun (WGS) entry which is preliminary data.</text>
</comment>
<gene>
    <name evidence="2" type="ORF">AAFF_G00396190</name>
</gene>
<name>A0AAD7SDC5_9TELE</name>
<evidence type="ECO:0000313" key="2">
    <source>
        <dbReference type="EMBL" id="KAJ8400495.1"/>
    </source>
</evidence>
<feature type="region of interest" description="Disordered" evidence="1">
    <location>
        <begin position="76"/>
        <end position="118"/>
    </location>
</feature>
<keyword evidence="3" id="KW-1185">Reference proteome</keyword>
<dbReference type="Proteomes" id="UP001221898">
    <property type="component" value="Unassembled WGS sequence"/>
</dbReference>
<reference evidence="2" key="1">
    <citation type="journal article" date="2023" name="Science">
        <title>Genome structures resolve the early diversification of teleost fishes.</title>
        <authorList>
            <person name="Parey E."/>
            <person name="Louis A."/>
            <person name="Montfort J."/>
            <person name="Bouchez O."/>
            <person name="Roques C."/>
            <person name="Iampietro C."/>
            <person name="Lluch J."/>
            <person name="Castinel A."/>
            <person name="Donnadieu C."/>
            <person name="Desvignes T."/>
            <person name="Floi Bucao C."/>
            <person name="Jouanno E."/>
            <person name="Wen M."/>
            <person name="Mejri S."/>
            <person name="Dirks R."/>
            <person name="Jansen H."/>
            <person name="Henkel C."/>
            <person name="Chen W.J."/>
            <person name="Zahm M."/>
            <person name="Cabau C."/>
            <person name="Klopp C."/>
            <person name="Thompson A.W."/>
            <person name="Robinson-Rechavi M."/>
            <person name="Braasch I."/>
            <person name="Lecointre G."/>
            <person name="Bobe J."/>
            <person name="Postlethwait J.H."/>
            <person name="Berthelot C."/>
            <person name="Roest Crollius H."/>
            <person name="Guiguen Y."/>
        </authorList>
    </citation>
    <scope>NUCLEOTIDE SEQUENCE</scope>
    <source>
        <strain evidence="2">NC1722</strain>
    </source>
</reference>
<accession>A0AAD7SDC5</accession>
<evidence type="ECO:0000256" key="1">
    <source>
        <dbReference type="SAM" id="MobiDB-lite"/>
    </source>
</evidence>
<organism evidence="2 3">
    <name type="scientific">Aldrovandia affinis</name>
    <dbReference type="NCBI Taxonomy" id="143900"/>
    <lineage>
        <taxon>Eukaryota</taxon>
        <taxon>Metazoa</taxon>
        <taxon>Chordata</taxon>
        <taxon>Craniata</taxon>
        <taxon>Vertebrata</taxon>
        <taxon>Euteleostomi</taxon>
        <taxon>Actinopterygii</taxon>
        <taxon>Neopterygii</taxon>
        <taxon>Teleostei</taxon>
        <taxon>Notacanthiformes</taxon>
        <taxon>Halosauridae</taxon>
        <taxon>Aldrovandia</taxon>
    </lineage>
</organism>
<proteinExistence type="predicted"/>
<dbReference type="EMBL" id="JAINUG010000076">
    <property type="protein sequence ID" value="KAJ8400495.1"/>
    <property type="molecule type" value="Genomic_DNA"/>
</dbReference>
<dbReference type="AlphaFoldDB" id="A0AAD7SDC5"/>
<protein>
    <submittedName>
        <fullName evidence="2">Uncharacterized protein</fullName>
    </submittedName>
</protein>
<sequence length="118" mass="12683">MHDGVPASLYFAQLPCGGTGNARQSGRMCHGERAEIRPHLSTATGSLYFIRHPETRLSNRDKLAIATALTPAAERSAYINGGQPSAPLADRCSPSGGQPLPATRRRATLRGWADEEQE</sequence>
<evidence type="ECO:0000313" key="3">
    <source>
        <dbReference type="Proteomes" id="UP001221898"/>
    </source>
</evidence>